<name>A0A2W5WAA2_9CAUL</name>
<evidence type="ECO:0000313" key="2">
    <source>
        <dbReference type="Proteomes" id="UP000249393"/>
    </source>
</evidence>
<dbReference type="Proteomes" id="UP000249393">
    <property type="component" value="Unassembled WGS sequence"/>
</dbReference>
<gene>
    <name evidence="1" type="ORF">DI526_22340</name>
</gene>
<reference evidence="1 2" key="1">
    <citation type="submission" date="2017-08" db="EMBL/GenBank/DDBJ databases">
        <title>Infants hospitalized years apart are colonized by the same room-sourced microbial strains.</title>
        <authorList>
            <person name="Brooks B."/>
            <person name="Olm M.R."/>
            <person name="Firek B.A."/>
            <person name="Baker R."/>
            <person name="Thomas B.C."/>
            <person name="Morowitz M.J."/>
            <person name="Banfield J.F."/>
        </authorList>
    </citation>
    <scope>NUCLEOTIDE SEQUENCE [LARGE SCALE GENOMIC DNA]</scope>
    <source>
        <strain evidence="1">S2_003_000_R2_4</strain>
    </source>
</reference>
<evidence type="ECO:0008006" key="3">
    <source>
        <dbReference type="Google" id="ProtNLM"/>
    </source>
</evidence>
<dbReference type="AlphaFoldDB" id="A0A2W5WAA2"/>
<comment type="caution">
    <text evidence="1">The sequence shown here is derived from an EMBL/GenBank/DDBJ whole genome shotgun (WGS) entry which is preliminary data.</text>
</comment>
<accession>A0A2W5WAA2</accession>
<sequence length="128" mass="14317">MRAPLGPAIAAERERLQVTHAYQEAQASELANSVYADSRGDSAYTLLFRPGALGDKPLIVLTHSIYDRDNPIEVASHFAWNAAHDETARLSRKGRNRIVPNTRHNIEIDDPQAIVDAVFEVIGDMRRR</sequence>
<proteinExistence type="predicted"/>
<evidence type="ECO:0000313" key="1">
    <source>
        <dbReference type="EMBL" id="PZR30508.1"/>
    </source>
</evidence>
<organism evidence="1 2">
    <name type="scientific">Caulobacter segnis</name>
    <dbReference type="NCBI Taxonomy" id="88688"/>
    <lineage>
        <taxon>Bacteria</taxon>
        <taxon>Pseudomonadati</taxon>
        <taxon>Pseudomonadota</taxon>
        <taxon>Alphaproteobacteria</taxon>
        <taxon>Caulobacterales</taxon>
        <taxon>Caulobacteraceae</taxon>
        <taxon>Caulobacter</taxon>
    </lineage>
</organism>
<dbReference type="EMBL" id="QFQZ01000131">
    <property type="protein sequence ID" value="PZR30508.1"/>
    <property type="molecule type" value="Genomic_DNA"/>
</dbReference>
<protein>
    <recommendedName>
        <fullName evidence="3">Alpha/beta hydrolase</fullName>
    </recommendedName>
</protein>